<organism evidence="13 14">
    <name type="scientific">Anopheles minimus</name>
    <dbReference type="NCBI Taxonomy" id="112268"/>
    <lineage>
        <taxon>Eukaryota</taxon>
        <taxon>Metazoa</taxon>
        <taxon>Ecdysozoa</taxon>
        <taxon>Arthropoda</taxon>
        <taxon>Hexapoda</taxon>
        <taxon>Insecta</taxon>
        <taxon>Pterygota</taxon>
        <taxon>Neoptera</taxon>
        <taxon>Endopterygota</taxon>
        <taxon>Diptera</taxon>
        <taxon>Nematocera</taxon>
        <taxon>Culicoidea</taxon>
        <taxon>Culicidae</taxon>
        <taxon>Anophelinae</taxon>
        <taxon>Anopheles</taxon>
    </lineage>
</organism>
<dbReference type="PANTHER" id="PTHR11475">
    <property type="entry name" value="OXIDASE/PEROXIDASE"/>
    <property type="match status" value="1"/>
</dbReference>
<dbReference type="InterPro" id="IPR037120">
    <property type="entry name" value="Haem_peroxidase_sf_animal"/>
</dbReference>
<reference evidence="13" key="2">
    <citation type="submission" date="2020-05" db="UniProtKB">
        <authorList>
            <consortium name="EnsemblMetazoa"/>
        </authorList>
    </citation>
    <scope>IDENTIFICATION</scope>
    <source>
        <strain evidence="13">MINIMUS1</strain>
    </source>
</reference>
<evidence type="ECO:0000256" key="2">
    <source>
        <dbReference type="ARBA" id="ARBA00022525"/>
    </source>
</evidence>
<comment type="subcellular location">
    <subcellularLocation>
        <location evidence="1">Secreted</location>
    </subcellularLocation>
</comment>
<sequence length="591" mass="66737">MELIPFLVFILLCAGNLQQILGQCPNTPYRSFDGTCNNLQSPSLGAANTLFSRLIPAKYSDGRSRPSLAKDGSELPSARLLSVEVFQEGVQNSPEFTLANMQFGQIVAHDMAFTRGVLDQLPCCANGRLQSTRGPRCFPIPVPQDDPVFSVRGIECLGLIRTLTNCDENPSTCTRAEQINAVTSFLDLSVVYGNSVQESLQLRDPNTGLLKIESRDGQDWPPRHPNASTACTLKTTEDACYLTGDGRANQSPHLAILQITFVREHNRIAKLLQSFNPNLSTEEIFQRARSINIAQYQHIVYNEWLPNFLGRSFMVENQLLSQSRSPTNDYSPTTDPSVINSHTTAAFRFFHSSIQGTLKLYEESRRSMARVDINDHTNNPDILEEAPDRYGDLLRGLTTQPMGLHDTSLDPATKHFLFRFNNMFGTDLKSLDIQRARDHGLPGYNDFVFYCFRQRVTTWADYNKLLVPEAIELLSIYYKSVDDLDLSVGLAFEKKIDETETGMVMRCIMGEQFLRTRRGDRFFYENGNHLTSAQLTEIRKVSMAKILCDNSLLNRQVEVKQIQPAAFQLPSSTNQLRSCFSYPNPNYRVFV</sequence>
<dbReference type="InterPro" id="IPR019791">
    <property type="entry name" value="Haem_peroxidase_animal"/>
</dbReference>
<keyword evidence="2" id="KW-0964">Secreted</keyword>
<proteinExistence type="predicted"/>
<evidence type="ECO:0000256" key="8">
    <source>
        <dbReference type="ARBA" id="ARBA00023004"/>
    </source>
</evidence>
<evidence type="ECO:0000256" key="7">
    <source>
        <dbReference type="ARBA" id="ARBA00023002"/>
    </source>
</evidence>
<keyword evidence="9" id="KW-1015">Disulfide bond</keyword>
<dbReference type="GO" id="GO:0005576">
    <property type="term" value="C:extracellular region"/>
    <property type="evidence" value="ECO:0007669"/>
    <property type="project" value="UniProtKB-SubCell"/>
</dbReference>
<dbReference type="GO" id="GO:0004601">
    <property type="term" value="F:peroxidase activity"/>
    <property type="evidence" value="ECO:0007669"/>
    <property type="project" value="UniProtKB-KW"/>
</dbReference>
<evidence type="ECO:0000256" key="3">
    <source>
        <dbReference type="ARBA" id="ARBA00022559"/>
    </source>
</evidence>
<dbReference type="GO" id="GO:0022412">
    <property type="term" value="P:cellular process involved in reproduction in multicellular organism"/>
    <property type="evidence" value="ECO:0007669"/>
    <property type="project" value="UniProtKB-ARBA"/>
</dbReference>
<keyword evidence="6 12" id="KW-0732">Signal</keyword>
<dbReference type="GO" id="GO:0020037">
    <property type="term" value="F:heme binding"/>
    <property type="evidence" value="ECO:0007669"/>
    <property type="project" value="InterPro"/>
</dbReference>
<evidence type="ECO:0000256" key="4">
    <source>
        <dbReference type="ARBA" id="ARBA00022617"/>
    </source>
</evidence>
<evidence type="ECO:0000256" key="12">
    <source>
        <dbReference type="SAM" id="SignalP"/>
    </source>
</evidence>
<evidence type="ECO:0000256" key="10">
    <source>
        <dbReference type="ARBA" id="ARBA00023180"/>
    </source>
</evidence>
<dbReference type="PANTHER" id="PTHR11475:SF86">
    <property type="entry name" value="PEROXIDASE"/>
    <property type="match status" value="1"/>
</dbReference>
<dbReference type="Gene3D" id="1.10.640.10">
    <property type="entry name" value="Haem peroxidase domain superfamily, animal type"/>
    <property type="match status" value="1"/>
</dbReference>
<keyword evidence="5 11" id="KW-0479">Metal-binding</keyword>
<dbReference type="PROSITE" id="PS50292">
    <property type="entry name" value="PEROXIDASE_3"/>
    <property type="match status" value="1"/>
</dbReference>
<accession>A0A1Y9IWB8</accession>
<dbReference type="CDD" id="cd09823">
    <property type="entry name" value="peroxinectin_like"/>
    <property type="match status" value="1"/>
</dbReference>
<feature type="chain" id="PRO_5013187389" description="Heme peroxidase 1" evidence="12">
    <location>
        <begin position="23"/>
        <end position="591"/>
    </location>
</feature>
<dbReference type="GO" id="GO:0006979">
    <property type="term" value="P:response to oxidative stress"/>
    <property type="evidence" value="ECO:0007669"/>
    <property type="project" value="InterPro"/>
</dbReference>
<evidence type="ECO:0000256" key="1">
    <source>
        <dbReference type="ARBA" id="ARBA00004613"/>
    </source>
</evidence>
<keyword evidence="10" id="KW-0325">Glycoprotein</keyword>
<dbReference type="EnsemblMetazoa" id="AMIN016001-RA">
    <property type="protein sequence ID" value="AMIN016001-PA"/>
    <property type="gene ID" value="AMIN016001"/>
</dbReference>
<dbReference type="AlphaFoldDB" id="A0A1Y9IWB8"/>
<protein>
    <recommendedName>
        <fullName evidence="15">Heme peroxidase 1</fullName>
    </recommendedName>
</protein>
<dbReference type="Proteomes" id="UP000075920">
    <property type="component" value="Unassembled WGS sequence"/>
</dbReference>
<dbReference type="VEuPathDB" id="VectorBase:AMIN016001"/>
<feature type="binding site" description="axial binding residue" evidence="11">
    <location>
        <position position="351"/>
    </location>
    <ligand>
        <name>heme b</name>
        <dbReference type="ChEBI" id="CHEBI:60344"/>
    </ligand>
    <ligandPart>
        <name>Fe</name>
        <dbReference type="ChEBI" id="CHEBI:18248"/>
    </ligandPart>
</feature>
<dbReference type="Pfam" id="PF03098">
    <property type="entry name" value="An_peroxidase"/>
    <property type="match status" value="1"/>
</dbReference>
<dbReference type="PRINTS" id="PR00457">
    <property type="entry name" value="ANPEROXIDASE"/>
</dbReference>
<evidence type="ECO:0000313" key="14">
    <source>
        <dbReference type="Proteomes" id="UP000075920"/>
    </source>
</evidence>
<keyword evidence="14" id="KW-1185">Reference proteome</keyword>
<dbReference type="InterPro" id="IPR010255">
    <property type="entry name" value="Haem_peroxidase_sf"/>
</dbReference>
<evidence type="ECO:0000256" key="5">
    <source>
        <dbReference type="ARBA" id="ARBA00022723"/>
    </source>
</evidence>
<evidence type="ECO:0000313" key="13">
    <source>
        <dbReference type="EnsemblMetazoa" id="AMIN016001-PA"/>
    </source>
</evidence>
<evidence type="ECO:0008006" key="15">
    <source>
        <dbReference type="Google" id="ProtNLM"/>
    </source>
</evidence>
<feature type="signal peptide" evidence="12">
    <location>
        <begin position="1"/>
        <end position="22"/>
    </location>
</feature>
<name>A0A1Y9IWB8_9DIPT</name>
<reference evidence="14" key="1">
    <citation type="submission" date="2013-03" db="EMBL/GenBank/DDBJ databases">
        <title>The Genome Sequence of Anopheles minimus MINIMUS1.</title>
        <authorList>
            <consortium name="The Broad Institute Genomics Platform"/>
            <person name="Neafsey D.E."/>
            <person name="Walton C."/>
            <person name="Walker B."/>
            <person name="Young S.K."/>
            <person name="Zeng Q."/>
            <person name="Gargeya S."/>
            <person name="Fitzgerald M."/>
            <person name="Haas B."/>
            <person name="Abouelleil A."/>
            <person name="Allen A.W."/>
            <person name="Alvarado L."/>
            <person name="Arachchi H.M."/>
            <person name="Berlin A.M."/>
            <person name="Chapman S.B."/>
            <person name="Gainer-Dewar J."/>
            <person name="Goldberg J."/>
            <person name="Griggs A."/>
            <person name="Gujja S."/>
            <person name="Hansen M."/>
            <person name="Howarth C."/>
            <person name="Imamovic A."/>
            <person name="Ireland A."/>
            <person name="Larimer J."/>
            <person name="McCowan C."/>
            <person name="Murphy C."/>
            <person name="Pearson M."/>
            <person name="Poon T.W."/>
            <person name="Priest M."/>
            <person name="Roberts A."/>
            <person name="Saif S."/>
            <person name="Shea T."/>
            <person name="Sisk P."/>
            <person name="Sykes S."/>
            <person name="Wortman J."/>
            <person name="Nusbaum C."/>
            <person name="Birren B."/>
        </authorList>
    </citation>
    <scope>NUCLEOTIDE SEQUENCE [LARGE SCALE GENOMIC DNA]</scope>
    <source>
        <strain evidence="14">MINIMUS1</strain>
    </source>
</reference>
<keyword evidence="3" id="KW-0575">Peroxidase</keyword>
<evidence type="ECO:0000256" key="9">
    <source>
        <dbReference type="ARBA" id="ARBA00023157"/>
    </source>
</evidence>
<keyword evidence="8 11" id="KW-0408">Iron</keyword>
<dbReference type="FunFam" id="1.10.640.10:FF:000003">
    <property type="entry name" value="chorion peroxidase"/>
    <property type="match status" value="1"/>
</dbReference>
<dbReference type="GO" id="GO:0046872">
    <property type="term" value="F:metal ion binding"/>
    <property type="evidence" value="ECO:0007669"/>
    <property type="project" value="UniProtKB-KW"/>
</dbReference>
<evidence type="ECO:0000256" key="6">
    <source>
        <dbReference type="ARBA" id="ARBA00022729"/>
    </source>
</evidence>
<evidence type="ECO:0000256" key="11">
    <source>
        <dbReference type="PIRSR" id="PIRSR619791-2"/>
    </source>
</evidence>
<dbReference type="SUPFAM" id="SSF48113">
    <property type="entry name" value="Heme-dependent peroxidases"/>
    <property type="match status" value="1"/>
</dbReference>
<keyword evidence="4 11" id="KW-0349">Heme</keyword>
<keyword evidence="7" id="KW-0560">Oxidoreductase</keyword>